<protein>
    <submittedName>
        <fullName evidence="9">1-acyl-sn-glycerol-3-phosphate acyltransferase</fullName>
    </submittedName>
</protein>
<comment type="pathway">
    <text evidence="1">Lipid metabolism.</text>
</comment>
<keyword evidence="5 9" id="KW-0012">Acyltransferase</keyword>
<keyword evidence="7" id="KW-0812">Transmembrane</keyword>
<evidence type="ECO:0000313" key="9">
    <source>
        <dbReference type="EMBL" id="NVD44174.1"/>
    </source>
</evidence>
<comment type="caution">
    <text evidence="9">The sequence shown here is derived from an EMBL/GenBank/DDBJ whole genome shotgun (WGS) entry which is preliminary data.</text>
</comment>
<dbReference type="Proteomes" id="UP000561438">
    <property type="component" value="Unassembled WGS sequence"/>
</dbReference>
<evidence type="ECO:0000256" key="1">
    <source>
        <dbReference type="ARBA" id="ARBA00005189"/>
    </source>
</evidence>
<feature type="domain" description="Phospholipid/glycerol acyltransferase" evidence="8">
    <location>
        <begin position="92"/>
        <end position="206"/>
    </location>
</feature>
<feature type="transmembrane region" description="Helical" evidence="7">
    <location>
        <begin position="39"/>
        <end position="60"/>
    </location>
</feature>
<keyword evidence="10" id="KW-1185">Reference proteome</keyword>
<evidence type="ECO:0000256" key="6">
    <source>
        <dbReference type="SAM" id="MobiDB-lite"/>
    </source>
</evidence>
<evidence type="ECO:0000256" key="3">
    <source>
        <dbReference type="ARBA" id="ARBA00022679"/>
    </source>
</evidence>
<evidence type="ECO:0000256" key="2">
    <source>
        <dbReference type="ARBA" id="ARBA00022516"/>
    </source>
</evidence>
<dbReference type="PANTHER" id="PTHR10434">
    <property type="entry name" value="1-ACYL-SN-GLYCEROL-3-PHOSPHATE ACYLTRANSFERASE"/>
    <property type="match status" value="1"/>
</dbReference>
<dbReference type="InterPro" id="IPR002123">
    <property type="entry name" value="Plipid/glycerol_acylTrfase"/>
</dbReference>
<dbReference type="Pfam" id="PF01553">
    <property type="entry name" value="Acyltransferase"/>
    <property type="match status" value="1"/>
</dbReference>
<proteinExistence type="predicted"/>
<feature type="region of interest" description="Disordered" evidence="6">
    <location>
        <begin position="258"/>
        <end position="286"/>
    </location>
</feature>
<dbReference type="GO" id="GO:0003841">
    <property type="term" value="F:1-acylglycerol-3-phosphate O-acyltransferase activity"/>
    <property type="evidence" value="ECO:0007669"/>
    <property type="project" value="TreeGrafter"/>
</dbReference>
<dbReference type="PANTHER" id="PTHR10434:SF64">
    <property type="entry name" value="1-ACYL-SN-GLYCEROL-3-PHOSPHATE ACYLTRANSFERASE-RELATED"/>
    <property type="match status" value="1"/>
</dbReference>
<keyword evidence="7" id="KW-1133">Transmembrane helix</keyword>
<organism evidence="9 10">
    <name type="scientific">Qipengyuania atrilutea</name>
    <dbReference type="NCBI Taxonomy" id="2744473"/>
    <lineage>
        <taxon>Bacteria</taxon>
        <taxon>Pseudomonadati</taxon>
        <taxon>Pseudomonadota</taxon>
        <taxon>Alphaproteobacteria</taxon>
        <taxon>Sphingomonadales</taxon>
        <taxon>Erythrobacteraceae</taxon>
        <taxon>Qipengyuania</taxon>
    </lineage>
</organism>
<keyword evidence="3 9" id="KW-0808">Transferase</keyword>
<keyword evidence="7" id="KW-0472">Membrane</keyword>
<evidence type="ECO:0000256" key="5">
    <source>
        <dbReference type="ARBA" id="ARBA00023315"/>
    </source>
</evidence>
<gene>
    <name evidence="9" type="ORF">HUV48_03960</name>
</gene>
<dbReference type="SUPFAM" id="SSF69593">
    <property type="entry name" value="Glycerol-3-phosphate (1)-acyltransferase"/>
    <property type="match status" value="1"/>
</dbReference>
<dbReference type="EMBL" id="JABWGV010000001">
    <property type="protein sequence ID" value="NVD44174.1"/>
    <property type="molecule type" value="Genomic_DNA"/>
</dbReference>
<dbReference type="SMART" id="SM00563">
    <property type="entry name" value="PlsC"/>
    <property type="match status" value="1"/>
</dbReference>
<dbReference type="AlphaFoldDB" id="A0A850GX65"/>
<dbReference type="CDD" id="cd07989">
    <property type="entry name" value="LPLAT_AGPAT-like"/>
    <property type="match status" value="1"/>
</dbReference>
<keyword evidence="4" id="KW-0443">Lipid metabolism</keyword>
<evidence type="ECO:0000256" key="4">
    <source>
        <dbReference type="ARBA" id="ARBA00023098"/>
    </source>
</evidence>
<dbReference type="GO" id="GO:0006654">
    <property type="term" value="P:phosphatidic acid biosynthetic process"/>
    <property type="evidence" value="ECO:0007669"/>
    <property type="project" value="TreeGrafter"/>
</dbReference>
<reference evidence="9 10" key="1">
    <citation type="submission" date="2020-06" db="EMBL/GenBank/DDBJ databases">
        <title>Altererythrobacter sp. HHU K3-1.</title>
        <authorList>
            <person name="Zhang D."/>
            <person name="Xue H."/>
        </authorList>
    </citation>
    <scope>NUCLEOTIDE SEQUENCE [LARGE SCALE GENOMIC DNA]</scope>
    <source>
        <strain evidence="9 10">HHU K3-1</strain>
    </source>
</reference>
<sequence>MTTDTDARRAGLSAERLAIRDGNPPPISVAGWFRLTVRLFAASCLLLVCVPLHYAFRLFWGRSPVPRYFLKYSARIMGARVERIGQPKERRVLMLANHVNWLDILAIAGTSGTAFVAKSQVRDTFLVGWLASLNRTIFVARENRMDVSSQIDAVRGALTDDMSLTVFPEGTTGGGQSLLPFKTAMLKVLEPPPPGVMVQPVIVDYGALAEWIGWTGDETGAENAKRVLARRGTFPLRIHFLEPFDPSEFAGRKAIGEEARRRMEPVLPANLQRAKSSGDRVTGPHR</sequence>
<accession>A0A850GX65</accession>
<evidence type="ECO:0000256" key="7">
    <source>
        <dbReference type="SAM" id="Phobius"/>
    </source>
</evidence>
<evidence type="ECO:0000259" key="8">
    <source>
        <dbReference type="SMART" id="SM00563"/>
    </source>
</evidence>
<keyword evidence="2" id="KW-0444">Lipid biosynthesis</keyword>
<evidence type="ECO:0000313" key="10">
    <source>
        <dbReference type="Proteomes" id="UP000561438"/>
    </source>
</evidence>
<name>A0A850GX65_9SPHN</name>